<name>A0A918XNN1_9PROT</name>
<sequence>MTIPTIRNLINALMRRLCLRASSASESRNLGRSIHARFAALGGVELELPARRTGRGL</sequence>
<evidence type="ECO:0000313" key="1">
    <source>
        <dbReference type="EMBL" id="GHD42575.1"/>
    </source>
</evidence>
<dbReference type="Proteomes" id="UP000630353">
    <property type="component" value="Unassembled WGS sequence"/>
</dbReference>
<keyword evidence="2" id="KW-1185">Reference proteome</keyword>
<comment type="caution">
    <text evidence="1">The sequence shown here is derived from an EMBL/GenBank/DDBJ whole genome shotgun (WGS) entry which is preliminary data.</text>
</comment>
<dbReference type="AlphaFoldDB" id="A0A918XNN1"/>
<evidence type="ECO:0000313" key="2">
    <source>
        <dbReference type="Proteomes" id="UP000630353"/>
    </source>
</evidence>
<proteinExistence type="predicted"/>
<reference evidence="1" key="1">
    <citation type="journal article" date="2014" name="Int. J. Syst. Evol. Microbiol.">
        <title>Complete genome sequence of Corynebacterium casei LMG S-19264T (=DSM 44701T), isolated from a smear-ripened cheese.</title>
        <authorList>
            <consortium name="US DOE Joint Genome Institute (JGI-PGF)"/>
            <person name="Walter F."/>
            <person name="Albersmeier A."/>
            <person name="Kalinowski J."/>
            <person name="Ruckert C."/>
        </authorList>
    </citation>
    <scope>NUCLEOTIDE SEQUENCE</scope>
    <source>
        <strain evidence="1">KCTC 42651</strain>
    </source>
</reference>
<reference evidence="1" key="2">
    <citation type="submission" date="2020-09" db="EMBL/GenBank/DDBJ databases">
        <authorList>
            <person name="Sun Q."/>
            <person name="Kim S."/>
        </authorList>
    </citation>
    <scope>NUCLEOTIDE SEQUENCE</scope>
    <source>
        <strain evidence="1">KCTC 42651</strain>
    </source>
</reference>
<dbReference type="RefSeq" id="WP_189987621.1">
    <property type="nucleotide sequence ID" value="NZ_BMZS01000002.1"/>
</dbReference>
<organism evidence="1 2">
    <name type="scientific">Thalassobaculum fulvum</name>
    <dbReference type="NCBI Taxonomy" id="1633335"/>
    <lineage>
        <taxon>Bacteria</taxon>
        <taxon>Pseudomonadati</taxon>
        <taxon>Pseudomonadota</taxon>
        <taxon>Alphaproteobacteria</taxon>
        <taxon>Rhodospirillales</taxon>
        <taxon>Thalassobaculaceae</taxon>
        <taxon>Thalassobaculum</taxon>
    </lineage>
</organism>
<gene>
    <name evidence="1" type="ORF">GCM10017083_07750</name>
</gene>
<accession>A0A918XNN1</accession>
<dbReference type="EMBL" id="BMZS01000002">
    <property type="protein sequence ID" value="GHD42575.1"/>
    <property type="molecule type" value="Genomic_DNA"/>
</dbReference>
<protein>
    <submittedName>
        <fullName evidence="1">Uncharacterized protein</fullName>
    </submittedName>
</protein>